<evidence type="ECO:0000313" key="2">
    <source>
        <dbReference type="EMBL" id="KMT65421.1"/>
    </source>
</evidence>
<dbReference type="AlphaFoldDB" id="A0A0J8JLI0"/>
<feature type="domain" description="GAF" evidence="1">
    <location>
        <begin position="10"/>
        <end position="134"/>
    </location>
</feature>
<dbReference type="RefSeq" id="WP_048691670.1">
    <property type="nucleotide sequence ID" value="NZ_KQ130488.1"/>
</dbReference>
<dbReference type="InterPro" id="IPR029016">
    <property type="entry name" value="GAF-like_dom_sf"/>
</dbReference>
<dbReference type="SUPFAM" id="SSF55781">
    <property type="entry name" value="GAF domain-like"/>
    <property type="match status" value="1"/>
</dbReference>
<dbReference type="OrthoDB" id="9804645at2"/>
<gene>
    <name evidence="2" type="ORF">XM47_08665</name>
</gene>
<evidence type="ECO:0000259" key="1">
    <source>
        <dbReference type="Pfam" id="PF01590"/>
    </source>
</evidence>
<comment type="caution">
    <text evidence="2">The sequence shown here is derived from an EMBL/GenBank/DDBJ whole genome shotgun (WGS) entry which is preliminary data.</text>
</comment>
<evidence type="ECO:0000313" key="3">
    <source>
        <dbReference type="Proteomes" id="UP000037600"/>
    </source>
</evidence>
<accession>A0A0J8JLI0</accession>
<organism evidence="2 3">
    <name type="scientific">Catenovulum maritimum</name>
    <dbReference type="NCBI Taxonomy" id="1513271"/>
    <lineage>
        <taxon>Bacteria</taxon>
        <taxon>Pseudomonadati</taxon>
        <taxon>Pseudomonadota</taxon>
        <taxon>Gammaproteobacteria</taxon>
        <taxon>Alteromonadales</taxon>
        <taxon>Alteromonadaceae</taxon>
        <taxon>Catenovulum</taxon>
    </lineage>
</organism>
<dbReference type="Proteomes" id="UP000037600">
    <property type="component" value="Unassembled WGS sequence"/>
</dbReference>
<dbReference type="Pfam" id="PF01590">
    <property type="entry name" value="GAF"/>
    <property type="match status" value="1"/>
</dbReference>
<keyword evidence="3" id="KW-1185">Reference proteome</keyword>
<dbReference type="STRING" id="1513271.XM47_08665"/>
<proteinExistence type="predicted"/>
<dbReference type="Gene3D" id="3.30.450.40">
    <property type="match status" value="1"/>
</dbReference>
<reference evidence="2 3" key="1">
    <citation type="submission" date="2015-04" db="EMBL/GenBank/DDBJ databases">
        <title>Draft Genome Sequence of the Novel Agar-Digesting Marine Bacterium Q1.</title>
        <authorList>
            <person name="Li Y."/>
            <person name="Li D."/>
            <person name="Chen G."/>
            <person name="Du Z."/>
        </authorList>
    </citation>
    <scope>NUCLEOTIDE SEQUENCE [LARGE SCALE GENOMIC DNA]</scope>
    <source>
        <strain evidence="2 3">Q1</strain>
    </source>
</reference>
<name>A0A0J8JLI0_9ALTE</name>
<sequence length="136" mass="15517">MSIKHLLSQLRLELNMETAILAQISDNQYKIEDISSTMDIFNPGDTFDLTQTYCEAVIQSQKLVTYTNVGKIQKMRLHPVYTLLQLESYIGYPIIINDQVWGTLNLSSTDIRGSEFTLAEIEKVKNTAVQITRELT</sequence>
<dbReference type="EMBL" id="LAZL01000011">
    <property type="protein sequence ID" value="KMT65421.1"/>
    <property type="molecule type" value="Genomic_DNA"/>
</dbReference>
<protein>
    <recommendedName>
        <fullName evidence="1">GAF domain-containing protein</fullName>
    </recommendedName>
</protein>
<dbReference type="InterPro" id="IPR003018">
    <property type="entry name" value="GAF"/>
</dbReference>